<evidence type="ECO:0008006" key="4">
    <source>
        <dbReference type="Google" id="ProtNLM"/>
    </source>
</evidence>
<dbReference type="OrthoDB" id="1766385at2"/>
<evidence type="ECO:0000313" key="2">
    <source>
        <dbReference type="EMBL" id="EET61104.1"/>
    </source>
</evidence>
<reference evidence="2" key="1">
    <citation type="submission" date="2009-07" db="EMBL/GenBank/DDBJ databases">
        <authorList>
            <person name="Weinstock G."/>
            <person name="Sodergren E."/>
            <person name="Clifton S."/>
            <person name="Fulton L."/>
            <person name="Fulton B."/>
            <person name="Courtney L."/>
            <person name="Fronick C."/>
            <person name="Harrison M."/>
            <person name="Strong C."/>
            <person name="Farmer C."/>
            <person name="Delahaunty K."/>
            <person name="Markovic C."/>
            <person name="Hall O."/>
            <person name="Minx P."/>
            <person name="Tomlinson C."/>
            <person name="Mitreva M."/>
            <person name="Nelson J."/>
            <person name="Hou S."/>
            <person name="Wollam A."/>
            <person name="Pepin K.H."/>
            <person name="Johnson M."/>
            <person name="Bhonagiri V."/>
            <person name="Nash W.E."/>
            <person name="Warren W."/>
            <person name="Chinwalla A."/>
            <person name="Mardis E.R."/>
            <person name="Wilson R.K."/>
        </authorList>
    </citation>
    <scope>NUCLEOTIDE SEQUENCE [LARGE SCALE GENOMIC DNA]</scope>
    <source>
        <strain evidence="2">DSM 14469</strain>
    </source>
</reference>
<organism evidence="2 3">
    <name type="scientific">Marvinbryantia formatexigens DSM 14469</name>
    <dbReference type="NCBI Taxonomy" id="478749"/>
    <lineage>
        <taxon>Bacteria</taxon>
        <taxon>Bacillati</taxon>
        <taxon>Bacillota</taxon>
        <taxon>Clostridia</taxon>
        <taxon>Lachnospirales</taxon>
        <taxon>Lachnospiraceae</taxon>
        <taxon>Marvinbryantia</taxon>
    </lineage>
</organism>
<dbReference type="AlphaFoldDB" id="C6LDQ0"/>
<dbReference type="GO" id="GO:0003755">
    <property type="term" value="F:peptidyl-prolyl cis-trans isomerase activity"/>
    <property type="evidence" value="ECO:0007669"/>
    <property type="project" value="InterPro"/>
</dbReference>
<protein>
    <recommendedName>
        <fullName evidence="4">PPIC-type PPIASE domain protein</fullName>
    </recommendedName>
</protein>
<feature type="region of interest" description="Disordered" evidence="1">
    <location>
        <begin position="342"/>
        <end position="415"/>
    </location>
</feature>
<dbReference type="InterPro" id="IPR027304">
    <property type="entry name" value="Trigger_fact/SurA_dom_sf"/>
</dbReference>
<dbReference type="STRING" id="168384.SAMN05660368_01076"/>
<dbReference type="PROSITE" id="PS51257">
    <property type="entry name" value="PROKAR_LIPOPROTEIN"/>
    <property type="match status" value="1"/>
</dbReference>
<name>C6LDQ0_9FIRM</name>
<feature type="compositionally biased region" description="Low complexity" evidence="1">
    <location>
        <begin position="348"/>
        <end position="359"/>
    </location>
</feature>
<dbReference type="eggNOG" id="ENOG502ZE7V">
    <property type="taxonomic scope" value="Bacteria"/>
</dbReference>
<sequence>MMKPGKRWITAGICAGLAMTALTGCSSVNKSDVLMTVDDTKVTLGEAAFWLRYNQANTEMYLGGLFGDGNMWEQDLFGTGEAYGTTMKEQVLDDIKEMVLMEQHMSDYDVELTAEEEASIDEAVQAFLDANDDKTLKAMYADEETVDRMLTLRTVREKVEAAVKAGVDTNVTDEEAAQKSIQYVSFTAASTTDEDGNTVEPTDEEKEAVKQQAQDVIDAVNGGETLEDAVAAVDEEKNVVSASYGDDDTTLNDALKEAADALSDGEICAEPVEMSSGNGWYVVYMVSTFDEHETEHRKEEIITEREDELLTTTLDGWEPEVYEVDEELWDKITFNVGFNSPEAETEATEAGSTENATEVTEADTTEAETTEAETTEADTTEAEASEAETTEEASETETEAETSAETETETESEDA</sequence>
<dbReference type="RefSeq" id="WP_006861542.1">
    <property type="nucleotide sequence ID" value="NZ_ACCL02000007.1"/>
</dbReference>
<feature type="compositionally biased region" description="Acidic residues" evidence="1">
    <location>
        <begin position="360"/>
        <end position="415"/>
    </location>
</feature>
<evidence type="ECO:0000256" key="1">
    <source>
        <dbReference type="SAM" id="MobiDB-lite"/>
    </source>
</evidence>
<comment type="caution">
    <text evidence="2">The sequence shown here is derived from an EMBL/GenBank/DDBJ whole genome shotgun (WGS) entry which is preliminary data.</text>
</comment>
<dbReference type="InterPro" id="IPR046357">
    <property type="entry name" value="PPIase_dom_sf"/>
</dbReference>
<keyword evidence="3" id="KW-1185">Reference proteome</keyword>
<dbReference type="Gene3D" id="3.10.50.40">
    <property type="match status" value="1"/>
</dbReference>
<gene>
    <name evidence="2" type="ORF">BRYFOR_06748</name>
</gene>
<dbReference type="EMBL" id="ACCL02000007">
    <property type="protein sequence ID" value="EET61104.1"/>
    <property type="molecule type" value="Genomic_DNA"/>
</dbReference>
<proteinExistence type="predicted"/>
<evidence type="ECO:0000313" key="3">
    <source>
        <dbReference type="Proteomes" id="UP000005561"/>
    </source>
</evidence>
<accession>C6LDQ0</accession>
<dbReference type="Proteomes" id="UP000005561">
    <property type="component" value="Unassembled WGS sequence"/>
</dbReference>
<dbReference type="SUPFAM" id="SSF109998">
    <property type="entry name" value="Triger factor/SurA peptide-binding domain-like"/>
    <property type="match status" value="1"/>
</dbReference>